<accession>A0ABU9C672</accession>
<reference evidence="3 4" key="1">
    <citation type="submission" date="2024-04" db="EMBL/GenBank/DDBJ databases">
        <title>Novel species of the genus Ideonella isolated from streams.</title>
        <authorList>
            <person name="Lu H."/>
        </authorList>
    </citation>
    <scope>NUCLEOTIDE SEQUENCE [LARGE SCALE GENOMIC DNA]</scope>
    <source>
        <strain evidence="3 4">LYT19W</strain>
    </source>
</reference>
<dbReference type="Proteomes" id="UP001379945">
    <property type="component" value="Unassembled WGS sequence"/>
</dbReference>
<feature type="coiled-coil region" evidence="1">
    <location>
        <begin position="59"/>
        <end position="148"/>
    </location>
</feature>
<protein>
    <submittedName>
        <fullName evidence="3">Uncharacterized protein</fullName>
    </submittedName>
</protein>
<feature type="compositionally biased region" description="Basic residues" evidence="2">
    <location>
        <begin position="11"/>
        <end position="24"/>
    </location>
</feature>
<proteinExistence type="predicted"/>
<gene>
    <name evidence="3" type="ORF">AACH00_13555</name>
</gene>
<organism evidence="3 4">
    <name type="scientific">Ideonella margarita</name>
    <dbReference type="NCBI Taxonomy" id="2984191"/>
    <lineage>
        <taxon>Bacteria</taxon>
        <taxon>Pseudomonadati</taxon>
        <taxon>Pseudomonadota</taxon>
        <taxon>Betaproteobacteria</taxon>
        <taxon>Burkholderiales</taxon>
        <taxon>Sphaerotilaceae</taxon>
        <taxon>Ideonella</taxon>
    </lineage>
</organism>
<name>A0ABU9C672_9BURK</name>
<evidence type="ECO:0000256" key="1">
    <source>
        <dbReference type="SAM" id="Coils"/>
    </source>
</evidence>
<sequence length="174" mass="19336">MGLGIWIDSVRRKRQKAKSKRRVVRPPAEADRPSMLHSQLPGVPPASGFRSESAQTRLLERLRENNLELAAKVKALTEQHARAFSESNQQQEAEKIRQERQLEELRQAHSGELAHLMSVLVEQVDGIHKAHAAQVKNLEAELERLRTQGGSAGAPTAMATEFANTIVSTSPPRL</sequence>
<dbReference type="EMBL" id="JBBUTI010000008">
    <property type="protein sequence ID" value="MEK8047382.1"/>
    <property type="molecule type" value="Genomic_DNA"/>
</dbReference>
<evidence type="ECO:0000313" key="3">
    <source>
        <dbReference type="EMBL" id="MEK8047382.1"/>
    </source>
</evidence>
<dbReference type="RefSeq" id="WP_341399683.1">
    <property type="nucleotide sequence ID" value="NZ_JBBUTI010000008.1"/>
</dbReference>
<keyword evidence="4" id="KW-1185">Reference proteome</keyword>
<evidence type="ECO:0000313" key="4">
    <source>
        <dbReference type="Proteomes" id="UP001379945"/>
    </source>
</evidence>
<evidence type="ECO:0000256" key="2">
    <source>
        <dbReference type="SAM" id="MobiDB-lite"/>
    </source>
</evidence>
<feature type="region of interest" description="Disordered" evidence="2">
    <location>
        <begin position="1"/>
        <end position="55"/>
    </location>
</feature>
<comment type="caution">
    <text evidence="3">The sequence shown here is derived from an EMBL/GenBank/DDBJ whole genome shotgun (WGS) entry which is preliminary data.</text>
</comment>
<keyword evidence="1" id="KW-0175">Coiled coil</keyword>